<name>A0ABQ4N1W8_9BACL</name>
<dbReference type="EMBL" id="BOVJ01000023">
    <property type="protein sequence ID" value="GIQ62177.1"/>
    <property type="molecule type" value="Genomic_DNA"/>
</dbReference>
<gene>
    <name evidence="2" type="ORF">PACILC2_07450</name>
</gene>
<evidence type="ECO:0000313" key="2">
    <source>
        <dbReference type="EMBL" id="GIQ62177.1"/>
    </source>
</evidence>
<accession>A0ABQ4N1W8</accession>
<dbReference type="Gene3D" id="2.160.20.120">
    <property type="match status" value="1"/>
</dbReference>
<dbReference type="RefSeq" id="WP_213527505.1">
    <property type="nucleotide sequence ID" value="NZ_BOVJ01000023.1"/>
</dbReference>
<comment type="caution">
    <text evidence="2">The sequence shown here is derived from an EMBL/GenBank/DDBJ whole genome shotgun (WGS) entry which is preliminary data.</text>
</comment>
<dbReference type="Pfam" id="PF13349">
    <property type="entry name" value="DUF4097"/>
    <property type="match status" value="1"/>
</dbReference>
<evidence type="ECO:0000259" key="1">
    <source>
        <dbReference type="Pfam" id="PF13349"/>
    </source>
</evidence>
<keyword evidence="3" id="KW-1185">Reference proteome</keyword>
<protein>
    <recommendedName>
        <fullName evidence="1">DUF4097 domain-containing protein</fullName>
    </recommendedName>
</protein>
<reference evidence="2 3" key="1">
    <citation type="submission" date="2021-04" db="EMBL/GenBank/DDBJ databases">
        <title>Draft genome sequence of Paenibacillus cisolokensis, LC2-13A.</title>
        <authorList>
            <person name="Uke A."/>
            <person name="Chhe C."/>
            <person name="Baramee S."/>
            <person name="Kosugi A."/>
        </authorList>
    </citation>
    <scope>NUCLEOTIDE SEQUENCE [LARGE SCALE GENOMIC DNA]</scope>
    <source>
        <strain evidence="2 3">LC2-13A</strain>
    </source>
</reference>
<dbReference type="Proteomes" id="UP000680304">
    <property type="component" value="Unassembled WGS sequence"/>
</dbReference>
<dbReference type="InterPro" id="IPR025164">
    <property type="entry name" value="Toastrack_DUF4097"/>
</dbReference>
<proteinExistence type="predicted"/>
<evidence type="ECO:0000313" key="3">
    <source>
        <dbReference type="Proteomes" id="UP000680304"/>
    </source>
</evidence>
<feature type="domain" description="DUF4097" evidence="1">
    <location>
        <begin position="26"/>
        <end position="120"/>
    </location>
</feature>
<organism evidence="2 3">
    <name type="scientific">Paenibacillus cisolokensis</name>
    <dbReference type="NCBI Taxonomy" id="1658519"/>
    <lineage>
        <taxon>Bacteria</taxon>
        <taxon>Bacillati</taxon>
        <taxon>Bacillota</taxon>
        <taxon>Bacilli</taxon>
        <taxon>Bacillales</taxon>
        <taxon>Paenibacillaceae</taxon>
        <taxon>Paenibacillus</taxon>
    </lineage>
</organism>
<sequence length="128" mass="13198">MVTYGKGPELNVSERDGVVTIAIDKPAGLSVGRQPRLAVSLPDNYEGAVEIESGSGDVTADNLTAGDLTFDSGSGDFEVKSLKASRIDGRTSSGNIRIDAAESGGDIALSTSSGEIRLQKRRAAAASR</sequence>